<feature type="region of interest" description="Disordered" evidence="2">
    <location>
        <begin position="1"/>
        <end position="175"/>
    </location>
</feature>
<dbReference type="Proteomes" id="UP000747399">
    <property type="component" value="Unassembled WGS sequence"/>
</dbReference>
<organism evidence="3 4">
    <name type="scientific">Volvox africanus</name>
    <dbReference type="NCBI Taxonomy" id="51714"/>
    <lineage>
        <taxon>Eukaryota</taxon>
        <taxon>Viridiplantae</taxon>
        <taxon>Chlorophyta</taxon>
        <taxon>core chlorophytes</taxon>
        <taxon>Chlorophyceae</taxon>
        <taxon>CS clade</taxon>
        <taxon>Chlamydomonadales</taxon>
        <taxon>Volvocaceae</taxon>
        <taxon>Volvox</taxon>
    </lineage>
</organism>
<name>A0A8J4AQX0_9CHLO</name>
<keyword evidence="4" id="KW-1185">Reference proteome</keyword>
<sequence length="561" mass="60209">MVQEKRDGGPAPQGRRIPIPPVAAPSEKGHQAAPTKSGILSPRTRPTNGIGIGRGKDATSSAILSAQNFAKHRTPSAPAASKFGKSTSRPNSSRSVEDKDDIRQRDNSFRKDSLARDKIGKDSIPRRQGSAAESANLTDAGKRLLLKNTAAPCPVTSPNGKAVPDPASNKALPRSFSSCRDRLNGVMGEIEPRTNQIRRSMSVGKGRILATQTDQAQQQAANRARPPVARVNSACSTGAPYRQVAEKRDNSAGRLRPLSAMSAKSDMSFTSSCKSALTTITEAPARPAPHSSVSTGSTVPKPVGPPRPMLSLNLAALKSQAATSGAPAESCISPCPEDQGPPVPKLDLGGILQRRAEEQASEPVFMVAASNDDIPEPPGSSAYASQLDKRKSGSRQTSAKEEPAEHFYLYPKVNPQEKKRIEDICRVVPKKQQAAITDLFSKMVEARQNCEQMCFRGHRLLDQAQAEFKNRLAQKEEEAAQWRQEAEFLRTQLAMLLSARQQEENVGETSARLVKNQPEGGDEERVAYLRSSVLSTFDSMAQLGTATSEAYGGDGQGDADG</sequence>
<evidence type="ECO:0000313" key="3">
    <source>
        <dbReference type="EMBL" id="GIL45786.1"/>
    </source>
</evidence>
<evidence type="ECO:0000313" key="4">
    <source>
        <dbReference type="Proteomes" id="UP000747399"/>
    </source>
</evidence>
<comment type="caution">
    <text evidence="3">The sequence shown here is derived from an EMBL/GenBank/DDBJ whole genome shotgun (WGS) entry which is preliminary data.</text>
</comment>
<feature type="coiled-coil region" evidence="1">
    <location>
        <begin position="458"/>
        <end position="492"/>
    </location>
</feature>
<proteinExistence type="predicted"/>
<gene>
    <name evidence="3" type="ORF">Vafri_2934</name>
</gene>
<accession>A0A8J4AQX0</accession>
<dbReference type="EMBL" id="BNCO01000003">
    <property type="protein sequence ID" value="GIL45786.1"/>
    <property type="molecule type" value="Genomic_DNA"/>
</dbReference>
<feature type="region of interest" description="Disordered" evidence="2">
    <location>
        <begin position="370"/>
        <end position="402"/>
    </location>
</feature>
<dbReference type="AlphaFoldDB" id="A0A8J4AQX0"/>
<feature type="compositionally biased region" description="Polar residues" evidence="2">
    <location>
        <begin position="58"/>
        <end position="68"/>
    </location>
</feature>
<evidence type="ECO:0000256" key="1">
    <source>
        <dbReference type="SAM" id="Coils"/>
    </source>
</evidence>
<feature type="compositionally biased region" description="Basic and acidic residues" evidence="2">
    <location>
        <begin position="95"/>
        <end position="125"/>
    </location>
</feature>
<keyword evidence="1" id="KW-0175">Coiled coil</keyword>
<feature type="compositionally biased region" description="Polar residues" evidence="2">
    <location>
        <begin position="84"/>
        <end position="94"/>
    </location>
</feature>
<reference evidence="3" key="1">
    <citation type="journal article" date="2021" name="Proc. Natl. Acad. Sci. U.S.A.">
        <title>Three genomes in the algal genus Volvox reveal the fate of a haploid sex-determining region after a transition to homothallism.</title>
        <authorList>
            <person name="Yamamoto K."/>
            <person name="Hamaji T."/>
            <person name="Kawai-Toyooka H."/>
            <person name="Matsuzaki R."/>
            <person name="Takahashi F."/>
            <person name="Nishimura Y."/>
            <person name="Kawachi M."/>
            <person name="Noguchi H."/>
            <person name="Minakuchi Y."/>
            <person name="Umen J.G."/>
            <person name="Toyoda A."/>
            <person name="Nozaki H."/>
        </authorList>
    </citation>
    <scope>NUCLEOTIDE SEQUENCE</scope>
    <source>
        <strain evidence="3">NIES-3780</strain>
    </source>
</reference>
<feature type="region of interest" description="Disordered" evidence="2">
    <location>
        <begin position="283"/>
        <end position="303"/>
    </location>
</feature>
<protein>
    <submittedName>
        <fullName evidence="3">Uncharacterized protein</fullName>
    </submittedName>
</protein>
<evidence type="ECO:0000256" key="2">
    <source>
        <dbReference type="SAM" id="MobiDB-lite"/>
    </source>
</evidence>
<feature type="region of interest" description="Disordered" evidence="2">
    <location>
        <begin position="326"/>
        <end position="347"/>
    </location>
</feature>